<keyword evidence="5" id="KW-1185">Reference proteome</keyword>
<comment type="caution">
    <text evidence="4">The sequence shown here is derived from an EMBL/GenBank/DDBJ whole genome shotgun (WGS) entry which is preliminary data.</text>
</comment>
<dbReference type="EMBL" id="LFMY01000011">
    <property type="protein sequence ID" value="OKL57554.1"/>
    <property type="molecule type" value="Genomic_DNA"/>
</dbReference>
<evidence type="ECO:0008006" key="6">
    <source>
        <dbReference type="Google" id="ProtNLM"/>
    </source>
</evidence>
<evidence type="ECO:0000259" key="3">
    <source>
        <dbReference type="Pfam" id="PF10374"/>
    </source>
</evidence>
<reference evidence="4 5" key="1">
    <citation type="submission" date="2015-06" db="EMBL/GenBank/DDBJ databases">
        <title>Talaromyces atroroseus IBT 11181 draft genome.</title>
        <authorList>
            <person name="Rasmussen K.B."/>
            <person name="Rasmussen S."/>
            <person name="Petersen B."/>
            <person name="Sicheritz-Ponten T."/>
            <person name="Mortensen U.H."/>
            <person name="Thrane U."/>
        </authorList>
    </citation>
    <scope>NUCLEOTIDE SEQUENCE [LARGE SCALE GENOMIC DNA]</scope>
    <source>
        <strain evidence="4 5">IBT 11181</strain>
    </source>
</reference>
<feature type="compositionally biased region" description="Low complexity" evidence="1">
    <location>
        <begin position="740"/>
        <end position="760"/>
    </location>
</feature>
<dbReference type="InterPro" id="IPR018834">
    <property type="entry name" value="DNA/RNA-bd_Est1-type"/>
</dbReference>
<sequence>MLGNQAENELKKTLAQKEPTFAEIAHCLTEFRVACQNAIFLDFNAAASEKAEIRLWEAHLKINKRFRNLLARFRDEAGKKKPVEKRKHEKHYLEFIKLSQKFYRGYIQRLSSHYDGIPELEQVARKFSFEKLSVETPVELDSGLSRKILLSCHATLIRLGDLSRYRETELVSGKQRNWGPAIGYYDLASIIYPASGASHNQLAAIAMEDVNHLRATYHLYRALSAQEPHPTVKRNLEIEFKKILGAWAKRELIPREDAGIPGKALTPWFVYLHAQCYKGLDFQEHDELENEVLSQLAVDLKERSLEGILQKFVLINIAAEEFAKVRSSDEPTHNAQLFFQRINVKTFFTLLQILLAELERFASEDSDSRESQHGSDKVTAVARRVLPALRNYSSWLLTNCGSLEAQKQDKDSVLSVQIQELWKIYANTLTLLASTFDVTSLPEVEYLLEEDEETLGFKPLLNNATSRRYLSETGDKNKPRMLDPGVERNHPNIEMLYRIREFVIDGLDLVVSGRIPVALVDENERKIFIYQEEGIPSQFYASPQGHQPTMSSTSVQREEIRNAQQAKKPTTETRSAFGGSQSASVSVSTNFNRIVEGVEKLVESDTYEAPPAMPQLPEILQPTQVATNYPNGINLLPQHGSYQTPIVPPGLGLQASPAQPQPYSPLFTGSSIWSPNHPSLSNNDINPQRRPEIALSGLGSQSRMMSPGIQDGFLLDATSATQTAMRQELLLQQREIQERSSSQVISNWTPSIPTTPSIPATHDRPLYGSLAHYNTYSQPAPNSSVFPSSHDHAFIGSTASLFPTSDGRQSSQDSPSRFGAIGQQTPPCGQAG</sequence>
<dbReference type="GeneID" id="31006887"/>
<dbReference type="PANTHER" id="PTHR15696:SF36">
    <property type="entry name" value="NONSENSE-MEDIATED MRNA DECAY FACTOR"/>
    <property type="match status" value="1"/>
</dbReference>
<evidence type="ECO:0000313" key="4">
    <source>
        <dbReference type="EMBL" id="OKL57554.1"/>
    </source>
</evidence>
<feature type="compositionally biased region" description="Polar residues" evidence="1">
    <location>
        <begin position="822"/>
        <end position="832"/>
    </location>
</feature>
<evidence type="ECO:0000313" key="5">
    <source>
        <dbReference type="Proteomes" id="UP000214365"/>
    </source>
</evidence>
<evidence type="ECO:0000256" key="1">
    <source>
        <dbReference type="SAM" id="MobiDB-lite"/>
    </source>
</evidence>
<gene>
    <name evidence="4" type="ORF">UA08_07131</name>
</gene>
<dbReference type="AlphaFoldDB" id="A0A225AHB4"/>
<dbReference type="InterPro" id="IPR045153">
    <property type="entry name" value="Est1/Ebs1-like"/>
</dbReference>
<dbReference type="Proteomes" id="UP000214365">
    <property type="component" value="Unassembled WGS sequence"/>
</dbReference>
<feature type="region of interest" description="Disordered" evidence="1">
    <location>
        <begin position="740"/>
        <end position="763"/>
    </location>
</feature>
<dbReference type="RefSeq" id="XP_020117675.1">
    <property type="nucleotide sequence ID" value="XM_020262039.1"/>
</dbReference>
<dbReference type="InterPro" id="IPR011990">
    <property type="entry name" value="TPR-like_helical_dom_sf"/>
</dbReference>
<protein>
    <recommendedName>
        <fullName evidence="6">Protein SMG7</fullName>
    </recommendedName>
</protein>
<dbReference type="Pfam" id="PF10374">
    <property type="entry name" value="EST1"/>
    <property type="match status" value="1"/>
</dbReference>
<feature type="domain" description="DNA/RNA-binding" evidence="2">
    <location>
        <begin position="181"/>
        <end position="462"/>
    </location>
</feature>
<dbReference type="Pfam" id="PF10373">
    <property type="entry name" value="EST1_DNA_bind"/>
    <property type="match status" value="1"/>
</dbReference>
<organism evidence="4 5">
    <name type="scientific">Talaromyces atroroseus</name>
    <dbReference type="NCBI Taxonomy" id="1441469"/>
    <lineage>
        <taxon>Eukaryota</taxon>
        <taxon>Fungi</taxon>
        <taxon>Dikarya</taxon>
        <taxon>Ascomycota</taxon>
        <taxon>Pezizomycotina</taxon>
        <taxon>Eurotiomycetes</taxon>
        <taxon>Eurotiomycetidae</taxon>
        <taxon>Eurotiales</taxon>
        <taxon>Trichocomaceae</taxon>
        <taxon>Talaromyces</taxon>
        <taxon>Talaromyces sect. Trachyspermi</taxon>
    </lineage>
</organism>
<dbReference type="SUPFAM" id="SSF48452">
    <property type="entry name" value="TPR-like"/>
    <property type="match status" value="1"/>
</dbReference>
<dbReference type="InterPro" id="IPR019458">
    <property type="entry name" value="Est1-like_N"/>
</dbReference>
<dbReference type="PANTHER" id="PTHR15696">
    <property type="entry name" value="SMG-7 SUPPRESSOR WITH MORPHOLOGICAL EFFECT ON GENITALIA PROTEIN 7"/>
    <property type="match status" value="1"/>
</dbReference>
<feature type="domain" description="Telomerase activating protein Est1-like N-terminal" evidence="3">
    <location>
        <begin position="51"/>
        <end position="168"/>
    </location>
</feature>
<feature type="compositionally biased region" description="Polar residues" evidence="1">
    <location>
        <begin position="797"/>
        <end position="815"/>
    </location>
</feature>
<proteinExistence type="predicted"/>
<dbReference type="Gene3D" id="1.25.40.10">
    <property type="entry name" value="Tetratricopeptide repeat domain"/>
    <property type="match status" value="1"/>
</dbReference>
<dbReference type="OrthoDB" id="69928at2759"/>
<accession>A0A225AHB4</accession>
<evidence type="ECO:0000259" key="2">
    <source>
        <dbReference type="Pfam" id="PF10373"/>
    </source>
</evidence>
<name>A0A225AHB4_TALAT</name>
<dbReference type="STRING" id="1441469.A0A225AHB4"/>
<feature type="region of interest" description="Disordered" evidence="1">
    <location>
        <begin position="797"/>
        <end position="832"/>
    </location>
</feature>